<evidence type="ECO:0000313" key="2">
    <source>
        <dbReference type="Proteomes" id="UP001162162"/>
    </source>
</evidence>
<name>A0AAV8XAC1_9CUCU</name>
<comment type="caution">
    <text evidence="1">The sequence shown here is derived from an EMBL/GenBank/DDBJ whole genome shotgun (WGS) entry which is preliminary data.</text>
</comment>
<evidence type="ECO:0000313" key="1">
    <source>
        <dbReference type="EMBL" id="KAJ8935723.1"/>
    </source>
</evidence>
<proteinExistence type="predicted"/>
<gene>
    <name evidence="1" type="ORF">NQ318_010573</name>
</gene>
<protein>
    <submittedName>
        <fullName evidence="1">Uncharacterized protein</fullName>
    </submittedName>
</protein>
<organism evidence="1 2">
    <name type="scientific">Aromia moschata</name>
    <dbReference type="NCBI Taxonomy" id="1265417"/>
    <lineage>
        <taxon>Eukaryota</taxon>
        <taxon>Metazoa</taxon>
        <taxon>Ecdysozoa</taxon>
        <taxon>Arthropoda</taxon>
        <taxon>Hexapoda</taxon>
        <taxon>Insecta</taxon>
        <taxon>Pterygota</taxon>
        <taxon>Neoptera</taxon>
        <taxon>Endopterygota</taxon>
        <taxon>Coleoptera</taxon>
        <taxon>Polyphaga</taxon>
        <taxon>Cucujiformia</taxon>
        <taxon>Chrysomeloidea</taxon>
        <taxon>Cerambycidae</taxon>
        <taxon>Cerambycinae</taxon>
        <taxon>Callichromatini</taxon>
        <taxon>Aromia</taxon>
    </lineage>
</organism>
<accession>A0AAV8XAC1</accession>
<sequence length="197" mass="22718">MISESADLCYMFTKSNTMDLRKINERSLLAFKPTISIKDLVVYLPKRLLADLGDHLEKFGKGEYCLVSRGEREIGKASFPNTTTAEFIKKIIFDMETLSDDIVLNVQKIFLVLDKCKNKIKNEDLLKYISYCNTNIRLFNNALLKTDCSQSLKAKLQTNIGHLRKYRQLFRSIDNIYSDFGLPENKKLINCQAQSKN</sequence>
<keyword evidence="2" id="KW-1185">Reference proteome</keyword>
<dbReference type="Proteomes" id="UP001162162">
    <property type="component" value="Unassembled WGS sequence"/>
</dbReference>
<reference evidence="1" key="1">
    <citation type="journal article" date="2023" name="Insect Mol. Biol.">
        <title>Genome sequencing provides insights into the evolution of gene families encoding plant cell wall-degrading enzymes in longhorned beetles.</title>
        <authorList>
            <person name="Shin N.R."/>
            <person name="Okamura Y."/>
            <person name="Kirsch R."/>
            <person name="Pauchet Y."/>
        </authorList>
    </citation>
    <scope>NUCLEOTIDE SEQUENCE</scope>
    <source>
        <strain evidence="1">AMC_N1</strain>
    </source>
</reference>
<dbReference type="AlphaFoldDB" id="A0AAV8XAC1"/>
<dbReference type="EMBL" id="JAPWTK010000839">
    <property type="protein sequence ID" value="KAJ8935723.1"/>
    <property type="molecule type" value="Genomic_DNA"/>
</dbReference>